<dbReference type="EMBL" id="CP115667">
    <property type="protein sequence ID" value="WBW50583.1"/>
    <property type="molecule type" value="Genomic_DNA"/>
</dbReference>
<gene>
    <name evidence="1" type="primary">yqeC</name>
    <name evidence="1" type="ORF">O6R05_03290</name>
</gene>
<organism evidence="1 2">
    <name type="scientific">Peptoniphilus equinus</name>
    <dbReference type="NCBI Taxonomy" id="3016343"/>
    <lineage>
        <taxon>Bacteria</taxon>
        <taxon>Bacillati</taxon>
        <taxon>Bacillota</taxon>
        <taxon>Tissierellia</taxon>
        <taxon>Tissierellales</taxon>
        <taxon>Peptoniphilaceae</taxon>
        <taxon>Peptoniphilus</taxon>
    </lineage>
</organism>
<proteinExistence type="predicted"/>
<dbReference type="RefSeq" id="WP_271192108.1">
    <property type="nucleotide sequence ID" value="NZ_CP115667.1"/>
</dbReference>
<keyword evidence="2" id="KW-1185">Reference proteome</keyword>
<dbReference type="Proteomes" id="UP001210339">
    <property type="component" value="Chromosome"/>
</dbReference>
<evidence type="ECO:0000313" key="2">
    <source>
        <dbReference type="Proteomes" id="UP001210339"/>
    </source>
</evidence>
<evidence type="ECO:0000313" key="1">
    <source>
        <dbReference type="EMBL" id="WBW50583.1"/>
    </source>
</evidence>
<sequence>MKSNSLVELFGIEKGDVVSITGSGGKTTLLFALSEELKTCGRVLITTTTKIFTPSTERADYRFTDLSDYYFVGADTVRVVLGVEDADTGKLLAPSDDVLQRVAKDFDYILIEADGSRNLPLKMWREGEPVISSLTTKTIGVIPIQPYGRKAEADFIFNYEGFVATFGNGSVDCNIYREIIQHRRGIFKNSRGSKILFINQVECEAARCRALRILSALSDASITKTYGSLLKGDYYGID</sequence>
<accession>A0ABY7QUX5</accession>
<dbReference type="Pfam" id="PF19842">
    <property type="entry name" value="YqeC"/>
    <property type="match status" value="1"/>
</dbReference>
<dbReference type="NCBIfam" id="TIGR03172">
    <property type="entry name" value="selenium cofactor biosynthesis protein YqeC"/>
    <property type="match status" value="1"/>
</dbReference>
<reference evidence="1 2" key="1">
    <citation type="submission" date="2023-01" db="EMBL/GenBank/DDBJ databases">
        <authorList>
            <person name="Lee S.H."/>
            <person name="Jung H.S."/>
            <person name="Yun J.U."/>
        </authorList>
    </citation>
    <scope>NUCLEOTIDE SEQUENCE [LARGE SCALE GENOMIC DNA]</scope>
    <source>
        <strain evidence="1 2">CBA3646</strain>
    </source>
</reference>
<dbReference type="InterPro" id="IPR017587">
    <property type="entry name" value="YqeC"/>
</dbReference>
<name>A0ABY7QUX5_9FIRM</name>
<protein>
    <submittedName>
        <fullName evidence="1">Selenium cofactor biosynthesis protein YqeC</fullName>
    </submittedName>
</protein>